<organism evidence="1 2">
    <name type="scientific">Actinocorallia aurantiaca</name>
    <dbReference type="NCBI Taxonomy" id="46204"/>
    <lineage>
        <taxon>Bacteria</taxon>
        <taxon>Bacillati</taxon>
        <taxon>Actinomycetota</taxon>
        <taxon>Actinomycetes</taxon>
        <taxon>Streptosporangiales</taxon>
        <taxon>Thermomonosporaceae</taxon>
        <taxon>Actinocorallia</taxon>
    </lineage>
</organism>
<dbReference type="RefSeq" id="WP_344448721.1">
    <property type="nucleotide sequence ID" value="NZ_BAAATZ010000003.1"/>
</dbReference>
<evidence type="ECO:0000313" key="2">
    <source>
        <dbReference type="Proteomes" id="UP001501842"/>
    </source>
</evidence>
<keyword evidence="2" id="KW-1185">Reference proteome</keyword>
<proteinExistence type="predicted"/>
<dbReference type="Pfam" id="PF18963">
    <property type="entry name" value="DUF5703"/>
    <property type="match status" value="1"/>
</dbReference>
<evidence type="ECO:0000313" key="1">
    <source>
        <dbReference type="EMBL" id="GAA2720229.1"/>
    </source>
</evidence>
<dbReference type="Proteomes" id="UP001501842">
    <property type="component" value="Unassembled WGS sequence"/>
</dbReference>
<comment type="caution">
    <text evidence="1">The sequence shown here is derived from an EMBL/GenBank/DDBJ whole genome shotgun (WGS) entry which is preliminary data.</text>
</comment>
<dbReference type="InterPro" id="IPR043758">
    <property type="entry name" value="DUF5703"/>
</dbReference>
<protein>
    <submittedName>
        <fullName evidence="1">Uncharacterized protein</fullName>
    </submittedName>
</protein>
<reference evidence="2" key="1">
    <citation type="journal article" date="2019" name="Int. J. Syst. Evol. Microbiol.">
        <title>The Global Catalogue of Microorganisms (GCM) 10K type strain sequencing project: providing services to taxonomists for standard genome sequencing and annotation.</title>
        <authorList>
            <consortium name="The Broad Institute Genomics Platform"/>
            <consortium name="The Broad Institute Genome Sequencing Center for Infectious Disease"/>
            <person name="Wu L."/>
            <person name="Ma J."/>
        </authorList>
    </citation>
    <scope>NUCLEOTIDE SEQUENCE [LARGE SCALE GENOMIC DNA]</scope>
    <source>
        <strain evidence="2">JCM 8201</strain>
    </source>
</reference>
<name>A0ABP6GCP7_9ACTN</name>
<dbReference type="EMBL" id="BAAATZ010000003">
    <property type="protein sequence ID" value="GAA2720229.1"/>
    <property type="molecule type" value="Genomic_DNA"/>
</dbReference>
<accession>A0ABP6GCP7</accession>
<sequence>MVEYTYLTVNLPAGTTREVARQIMTERAEYGGWELHTVRVHRDGRRRIQLRKKIIRQRSTLHSHT</sequence>
<gene>
    <name evidence="1" type="ORF">GCM10010439_07720</name>
</gene>